<evidence type="ECO:0000313" key="5">
    <source>
        <dbReference type="Proteomes" id="UP001331761"/>
    </source>
</evidence>
<keyword evidence="2" id="KW-1133">Transmembrane helix</keyword>
<reference evidence="3 5" key="1">
    <citation type="submission" date="2019-10" db="EMBL/GenBank/DDBJ databases">
        <title>Assembly and Annotation for the nematode Trichostrongylus colubriformis.</title>
        <authorList>
            <person name="Martin J."/>
        </authorList>
    </citation>
    <scope>NUCLEOTIDE SEQUENCE [LARGE SCALE GENOMIC DNA]</scope>
    <source>
        <strain evidence="3">G859</strain>
        <tissue evidence="3">Whole worm</tissue>
    </source>
</reference>
<evidence type="ECO:0000256" key="1">
    <source>
        <dbReference type="SAM" id="MobiDB-lite"/>
    </source>
</evidence>
<keyword evidence="2" id="KW-0472">Membrane</keyword>
<evidence type="ECO:0000313" key="3">
    <source>
        <dbReference type="EMBL" id="KAK5969147.1"/>
    </source>
</evidence>
<proteinExistence type="predicted"/>
<sequence>MLWSTCSTVGTDRQLPTPSLVTLPISFSIAVVILSQIALCTRRNMKGSTAARFRRVCCLRKGDGYSPRSRRTFESWRNTINDISTCEIINPPSADCGMADAGLEAKIRHRTISWYPELQLQKRSIIRRNYMKIDRSQIPKHPAHAGVGTPLTPSSYVERKAKYKDRHITWDNECPVYVVYGYDPCRGELEYDENTMDDASVKEAEELEKNIDKILDNARTPDRESAQRNASKQSG</sequence>
<dbReference type="EMBL" id="WIXE01000879">
    <property type="protein sequence ID" value="KAK5986219.1"/>
    <property type="molecule type" value="Genomic_DNA"/>
</dbReference>
<gene>
    <name evidence="3" type="ORF">GCK32_003423</name>
    <name evidence="4" type="ORF">GCK32_004918</name>
</gene>
<accession>A0AAN8F844</accession>
<comment type="caution">
    <text evidence="3">The sequence shown here is derived from an EMBL/GenBank/DDBJ whole genome shotgun (WGS) entry which is preliminary data.</text>
</comment>
<dbReference type="EMBL" id="WIXE01020531">
    <property type="protein sequence ID" value="KAK5969147.1"/>
    <property type="molecule type" value="Genomic_DNA"/>
</dbReference>
<feature type="region of interest" description="Disordered" evidence="1">
    <location>
        <begin position="213"/>
        <end position="235"/>
    </location>
</feature>
<organism evidence="3 5">
    <name type="scientific">Trichostrongylus colubriformis</name>
    <name type="common">Black scour worm</name>
    <dbReference type="NCBI Taxonomy" id="6319"/>
    <lineage>
        <taxon>Eukaryota</taxon>
        <taxon>Metazoa</taxon>
        <taxon>Ecdysozoa</taxon>
        <taxon>Nematoda</taxon>
        <taxon>Chromadorea</taxon>
        <taxon>Rhabditida</taxon>
        <taxon>Rhabditina</taxon>
        <taxon>Rhabditomorpha</taxon>
        <taxon>Strongyloidea</taxon>
        <taxon>Trichostrongylidae</taxon>
        <taxon>Trichostrongylus</taxon>
    </lineage>
</organism>
<evidence type="ECO:0000256" key="2">
    <source>
        <dbReference type="SAM" id="Phobius"/>
    </source>
</evidence>
<keyword evidence="2" id="KW-0812">Transmembrane</keyword>
<dbReference type="Proteomes" id="UP001331761">
    <property type="component" value="Unassembled WGS sequence"/>
</dbReference>
<dbReference type="AlphaFoldDB" id="A0AAN8F844"/>
<protein>
    <submittedName>
        <fullName evidence="3">Uncharacterized protein</fullName>
    </submittedName>
</protein>
<feature type="transmembrane region" description="Helical" evidence="2">
    <location>
        <begin position="20"/>
        <end position="39"/>
    </location>
</feature>
<feature type="compositionally biased region" description="Basic and acidic residues" evidence="1">
    <location>
        <begin position="213"/>
        <end position="226"/>
    </location>
</feature>
<evidence type="ECO:0000313" key="4">
    <source>
        <dbReference type="EMBL" id="KAK5986219.1"/>
    </source>
</evidence>
<name>A0AAN8F844_TRICO</name>
<keyword evidence="5" id="KW-1185">Reference proteome</keyword>